<gene>
    <name evidence="7" type="ORF">CURHAP_LOCUS41963</name>
</gene>
<proteinExistence type="inferred from homology"/>
<keyword evidence="6" id="KW-0812">Transmembrane</keyword>
<keyword evidence="4" id="KW-0964">Secreted</keyword>
<evidence type="ECO:0000256" key="4">
    <source>
        <dbReference type="ARBA" id="ARBA00022525"/>
    </source>
</evidence>
<evidence type="ECO:0000256" key="5">
    <source>
        <dbReference type="ARBA" id="ARBA00022729"/>
    </source>
</evidence>
<dbReference type="GO" id="GO:0060320">
    <property type="term" value="P:rejection of self pollen"/>
    <property type="evidence" value="ECO:0007669"/>
    <property type="project" value="UniProtKB-KW"/>
</dbReference>
<protein>
    <submittedName>
        <fullName evidence="7">Uncharacterized protein</fullName>
    </submittedName>
</protein>
<keyword evidence="6" id="KW-0472">Membrane</keyword>
<sequence length="147" mass="16768">MDLEWKPSACSKSPRSFYTILAVTDVLLTANKCVNNHPDCPSSSPNPGYGCLDKFLGEKGREKEKEIKKGSSKAIWQFYCVVLLLASAFAPSTSWWIYKGLTRDYVRIVNNLINQQLQYQCNSKDNDFGLRSLPPKGEYEWGFRVIF</sequence>
<reference evidence="7 8" key="1">
    <citation type="submission" date="2020-05" db="EMBL/GenBank/DDBJ databases">
        <authorList>
            <person name="Campoy J."/>
            <person name="Schneeberger K."/>
            <person name="Spophaly S."/>
        </authorList>
    </citation>
    <scope>NUCLEOTIDE SEQUENCE [LARGE SCALE GENOMIC DNA]</scope>
    <source>
        <strain evidence="7">PruArmRojPasFocal</strain>
    </source>
</reference>
<name>A0A6J5VA39_PRUAR</name>
<dbReference type="Proteomes" id="UP000507222">
    <property type="component" value="Unassembled WGS sequence"/>
</dbReference>
<evidence type="ECO:0000256" key="3">
    <source>
        <dbReference type="ARBA" id="ARBA00022471"/>
    </source>
</evidence>
<evidence type="ECO:0000313" key="8">
    <source>
        <dbReference type="Proteomes" id="UP000507222"/>
    </source>
</evidence>
<keyword evidence="6" id="KW-1133">Transmembrane helix</keyword>
<evidence type="ECO:0000256" key="1">
    <source>
        <dbReference type="ARBA" id="ARBA00004613"/>
    </source>
</evidence>
<dbReference type="InterPro" id="IPR010264">
    <property type="entry name" value="Self-incomp_S1"/>
</dbReference>
<evidence type="ECO:0000313" key="7">
    <source>
        <dbReference type="EMBL" id="CAB4285900.1"/>
    </source>
</evidence>
<accession>A0A6J5VA39</accession>
<dbReference type="GO" id="GO:0005576">
    <property type="term" value="C:extracellular region"/>
    <property type="evidence" value="ECO:0007669"/>
    <property type="project" value="UniProtKB-SubCell"/>
</dbReference>
<keyword evidence="3" id="KW-0713">Self-incompatibility</keyword>
<comment type="similarity">
    <text evidence="2">Belongs to the plant self-incompatibility (S1) protein family.</text>
</comment>
<evidence type="ECO:0000256" key="2">
    <source>
        <dbReference type="ARBA" id="ARBA00005581"/>
    </source>
</evidence>
<keyword evidence="5" id="KW-0732">Signal</keyword>
<comment type="subcellular location">
    <subcellularLocation>
        <location evidence="1">Secreted</location>
    </subcellularLocation>
</comment>
<dbReference type="AlphaFoldDB" id="A0A6J5VA39"/>
<dbReference type="Pfam" id="PF05938">
    <property type="entry name" value="Self-incomp_S1"/>
    <property type="match status" value="1"/>
</dbReference>
<evidence type="ECO:0000256" key="6">
    <source>
        <dbReference type="SAM" id="Phobius"/>
    </source>
</evidence>
<feature type="transmembrane region" description="Helical" evidence="6">
    <location>
        <begin position="76"/>
        <end position="98"/>
    </location>
</feature>
<organism evidence="7 8">
    <name type="scientific">Prunus armeniaca</name>
    <name type="common">Apricot</name>
    <name type="synonym">Armeniaca vulgaris</name>
    <dbReference type="NCBI Taxonomy" id="36596"/>
    <lineage>
        <taxon>Eukaryota</taxon>
        <taxon>Viridiplantae</taxon>
        <taxon>Streptophyta</taxon>
        <taxon>Embryophyta</taxon>
        <taxon>Tracheophyta</taxon>
        <taxon>Spermatophyta</taxon>
        <taxon>Magnoliopsida</taxon>
        <taxon>eudicotyledons</taxon>
        <taxon>Gunneridae</taxon>
        <taxon>Pentapetalae</taxon>
        <taxon>rosids</taxon>
        <taxon>fabids</taxon>
        <taxon>Rosales</taxon>
        <taxon>Rosaceae</taxon>
        <taxon>Amygdaloideae</taxon>
        <taxon>Amygdaleae</taxon>
        <taxon>Prunus</taxon>
    </lineage>
</organism>
<dbReference type="EMBL" id="CAEKDK010000007">
    <property type="protein sequence ID" value="CAB4285900.1"/>
    <property type="molecule type" value="Genomic_DNA"/>
</dbReference>